<feature type="region of interest" description="Disordered" evidence="1">
    <location>
        <begin position="16"/>
        <end position="54"/>
    </location>
</feature>
<dbReference type="RefSeq" id="WP_379482024.1">
    <property type="nucleotide sequence ID" value="NZ_JBHLTL010000011.1"/>
</dbReference>
<dbReference type="PROSITE" id="PS51257">
    <property type="entry name" value="PROKAR_LIPOPROTEIN"/>
    <property type="match status" value="1"/>
</dbReference>
<reference evidence="3 4" key="1">
    <citation type="submission" date="2024-09" db="EMBL/GenBank/DDBJ databases">
        <authorList>
            <person name="Sun Q."/>
            <person name="Mori K."/>
        </authorList>
    </citation>
    <scope>NUCLEOTIDE SEQUENCE [LARGE SCALE GENOMIC DNA]</scope>
    <source>
        <strain evidence="3 4">NCAIM B.02537</strain>
    </source>
</reference>
<feature type="compositionally biased region" description="Low complexity" evidence="1">
    <location>
        <begin position="23"/>
        <end position="45"/>
    </location>
</feature>
<comment type="caution">
    <text evidence="3">The sequence shown here is derived from an EMBL/GenBank/DDBJ whole genome shotgun (WGS) entry which is preliminary data.</text>
</comment>
<accession>A0ABV6PL41</accession>
<keyword evidence="2" id="KW-0732">Signal</keyword>
<evidence type="ECO:0000256" key="2">
    <source>
        <dbReference type="SAM" id="SignalP"/>
    </source>
</evidence>
<dbReference type="EMBL" id="JBHLTL010000011">
    <property type="protein sequence ID" value="MFC0590571.1"/>
    <property type="molecule type" value="Genomic_DNA"/>
</dbReference>
<gene>
    <name evidence="3" type="ORF">ACFFF7_14260</name>
</gene>
<name>A0ABV6PL41_9SPHN</name>
<evidence type="ECO:0008006" key="5">
    <source>
        <dbReference type="Google" id="ProtNLM"/>
    </source>
</evidence>
<dbReference type="Proteomes" id="UP001589943">
    <property type="component" value="Unassembled WGS sequence"/>
</dbReference>
<organism evidence="3 4">
    <name type="scientific">Novosphingobium aquiterrae</name>
    <dbReference type="NCBI Taxonomy" id="624388"/>
    <lineage>
        <taxon>Bacteria</taxon>
        <taxon>Pseudomonadati</taxon>
        <taxon>Pseudomonadota</taxon>
        <taxon>Alphaproteobacteria</taxon>
        <taxon>Sphingomonadales</taxon>
        <taxon>Sphingomonadaceae</taxon>
        <taxon>Novosphingobium</taxon>
    </lineage>
</organism>
<evidence type="ECO:0000313" key="4">
    <source>
        <dbReference type="Proteomes" id="UP001589943"/>
    </source>
</evidence>
<feature type="signal peptide" evidence="2">
    <location>
        <begin position="1"/>
        <end position="22"/>
    </location>
</feature>
<evidence type="ECO:0000313" key="3">
    <source>
        <dbReference type="EMBL" id="MFC0590571.1"/>
    </source>
</evidence>
<protein>
    <recommendedName>
        <fullName evidence="5">Lipoprotein</fullName>
    </recommendedName>
</protein>
<proteinExistence type="predicted"/>
<keyword evidence="4" id="KW-1185">Reference proteome</keyword>
<feature type="chain" id="PRO_5046084027" description="Lipoprotein" evidence="2">
    <location>
        <begin position="23"/>
        <end position="135"/>
    </location>
</feature>
<evidence type="ECO:0000256" key="1">
    <source>
        <dbReference type="SAM" id="MobiDB-lite"/>
    </source>
</evidence>
<sequence length="135" mass="14170">MKKLMIFAALASVTACSKPAPAPTEAATEAASATPAPSTTENTAADGKSSAGKFKISSHDGKVYMEEDKADGTYVTTLDGKVVDTGKWEQKDPGTFCFTKDAKDAKQECNVEKVEAGKWTTTNAKGEVSTVERVG</sequence>